<dbReference type="EMBL" id="JARK01001650">
    <property type="protein sequence ID" value="EYB84526.1"/>
    <property type="molecule type" value="Genomic_DNA"/>
</dbReference>
<dbReference type="AlphaFoldDB" id="A0A016S234"/>
<evidence type="ECO:0000256" key="1">
    <source>
        <dbReference type="SAM" id="Phobius"/>
    </source>
</evidence>
<proteinExistence type="predicted"/>
<accession>A0A016S234</accession>
<keyword evidence="1" id="KW-1133">Transmembrane helix</keyword>
<keyword evidence="1" id="KW-0472">Membrane</keyword>
<protein>
    <submittedName>
        <fullName evidence="2">Uncharacterized protein</fullName>
    </submittedName>
</protein>
<dbReference type="Proteomes" id="UP000024635">
    <property type="component" value="Unassembled WGS sequence"/>
</dbReference>
<sequence length="72" mass="8469">MEWTAWTVCTNKCDEESFRIRNSTKDVLNARMPELLTRLVVLSDAARAWFLFHAVFIVIIVCADRYNSRFNI</sequence>
<evidence type="ECO:0000313" key="2">
    <source>
        <dbReference type="EMBL" id="EYB84526.1"/>
    </source>
</evidence>
<keyword evidence="3" id="KW-1185">Reference proteome</keyword>
<keyword evidence="1" id="KW-0812">Transmembrane</keyword>
<organism evidence="2 3">
    <name type="scientific">Ancylostoma ceylanicum</name>
    <dbReference type="NCBI Taxonomy" id="53326"/>
    <lineage>
        <taxon>Eukaryota</taxon>
        <taxon>Metazoa</taxon>
        <taxon>Ecdysozoa</taxon>
        <taxon>Nematoda</taxon>
        <taxon>Chromadorea</taxon>
        <taxon>Rhabditida</taxon>
        <taxon>Rhabditina</taxon>
        <taxon>Rhabditomorpha</taxon>
        <taxon>Strongyloidea</taxon>
        <taxon>Ancylostomatidae</taxon>
        <taxon>Ancylostomatinae</taxon>
        <taxon>Ancylostoma</taxon>
    </lineage>
</organism>
<name>A0A016S234_9BILA</name>
<dbReference type="OrthoDB" id="6273859at2759"/>
<gene>
    <name evidence="2" type="primary">Acey_s0314.g2213</name>
    <name evidence="2" type="synonym">Acey-C36B7.5</name>
    <name evidence="2" type="ORF">Y032_0314g2213</name>
</gene>
<feature type="transmembrane region" description="Helical" evidence="1">
    <location>
        <begin position="48"/>
        <end position="66"/>
    </location>
</feature>
<comment type="caution">
    <text evidence="2">The sequence shown here is derived from an EMBL/GenBank/DDBJ whole genome shotgun (WGS) entry which is preliminary data.</text>
</comment>
<reference evidence="3" key="1">
    <citation type="journal article" date="2015" name="Nat. Genet.">
        <title>The genome and transcriptome of the zoonotic hookworm Ancylostoma ceylanicum identify infection-specific gene families.</title>
        <authorList>
            <person name="Schwarz E.M."/>
            <person name="Hu Y."/>
            <person name="Antoshechkin I."/>
            <person name="Miller M.M."/>
            <person name="Sternberg P.W."/>
            <person name="Aroian R.V."/>
        </authorList>
    </citation>
    <scope>NUCLEOTIDE SEQUENCE</scope>
    <source>
        <strain evidence="3">HY135</strain>
    </source>
</reference>
<evidence type="ECO:0000313" key="3">
    <source>
        <dbReference type="Proteomes" id="UP000024635"/>
    </source>
</evidence>